<reference evidence="2 3" key="1">
    <citation type="submission" date="2024-04" db="EMBL/GenBank/DDBJ databases">
        <authorList>
            <person name="Waldvogel A.-M."/>
            <person name="Schoenle A."/>
        </authorList>
    </citation>
    <scope>NUCLEOTIDE SEQUENCE [LARGE SCALE GENOMIC DNA]</scope>
</reference>
<name>A0AAV2M111_KNICA</name>
<sequence length="83" mass="8874">MGAATCEGSDTKVGLRGQTQRSDSEVGLRGQTQRSDSEVGLRGQTQRSDSENDIFVVNVASAALEGEDNTPSSFRETIPRLQS</sequence>
<organism evidence="2 3">
    <name type="scientific">Knipowitschia caucasica</name>
    <name type="common">Caucasian dwarf goby</name>
    <name type="synonym">Pomatoschistus caucasicus</name>
    <dbReference type="NCBI Taxonomy" id="637954"/>
    <lineage>
        <taxon>Eukaryota</taxon>
        <taxon>Metazoa</taxon>
        <taxon>Chordata</taxon>
        <taxon>Craniata</taxon>
        <taxon>Vertebrata</taxon>
        <taxon>Euteleostomi</taxon>
        <taxon>Actinopterygii</taxon>
        <taxon>Neopterygii</taxon>
        <taxon>Teleostei</taxon>
        <taxon>Neoteleostei</taxon>
        <taxon>Acanthomorphata</taxon>
        <taxon>Gobiaria</taxon>
        <taxon>Gobiiformes</taxon>
        <taxon>Gobioidei</taxon>
        <taxon>Gobiidae</taxon>
        <taxon>Gobiinae</taxon>
        <taxon>Knipowitschia</taxon>
    </lineage>
</organism>
<protein>
    <submittedName>
        <fullName evidence="2">Uncharacterized protein</fullName>
    </submittedName>
</protein>
<feature type="region of interest" description="Disordered" evidence="1">
    <location>
        <begin position="1"/>
        <end position="53"/>
    </location>
</feature>
<dbReference type="Proteomes" id="UP001497482">
    <property type="component" value="Chromosome 5"/>
</dbReference>
<dbReference type="AlphaFoldDB" id="A0AAV2M111"/>
<evidence type="ECO:0000313" key="2">
    <source>
        <dbReference type="EMBL" id="CAL1607035.1"/>
    </source>
</evidence>
<proteinExistence type="predicted"/>
<dbReference type="EMBL" id="OZ035827">
    <property type="protein sequence ID" value="CAL1607035.1"/>
    <property type="molecule type" value="Genomic_DNA"/>
</dbReference>
<gene>
    <name evidence="2" type="ORF">KC01_LOCUS34120</name>
</gene>
<accession>A0AAV2M111</accession>
<evidence type="ECO:0000313" key="3">
    <source>
        <dbReference type="Proteomes" id="UP001497482"/>
    </source>
</evidence>
<evidence type="ECO:0000256" key="1">
    <source>
        <dbReference type="SAM" id="MobiDB-lite"/>
    </source>
</evidence>
<keyword evidence="3" id="KW-1185">Reference proteome</keyword>